<dbReference type="GeneID" id="64597386"/>
<accession>A0A9P7AJB7</accession>
<comment type="caution">
    <text evidence="1">The sequence shown here is derived from an EMBL/GenBank/DDBJ whole genome shotgun (WGS) entry which is preliminary data.</text>
</comment>
<dbReference type="Proteomes" id="UP000719766">
    <property type="component" value="Unassembled WGS sequence"/>
</dbReference>
<dbReference type="RefSeq" id="XP_041157036.1">
    <property type="nucleotide sequence ID" value="XM_041303622.1"/>
</dbReference>
<gene>
    <name evidence="1" type="ORF">HD556DRAFT_1393797</name>
</gene>
<proteinExistence type="predicted"/>
<evidence type="ECO:0000313" key="2">
    <source>
        <dbReference type="Proteomes" id="UP000719766"/>
    </source>
</evidence>
<sequence>MLKVGLSTVMPGPKYMTLSRLMVGAVCGWRALVDGCSPCGEILGDGSIDQYADLGSKTYGLLAPVAPSESMLNVGDPTDNCWSNIMQFVSPGDASGLLSADGMHVPAEVLQVVCWTTGILAETTELLVPVKRPGVLGYESDGSGSISAMDDLKDSGVANLRHSVLSYNNGRQRLPIAAGALMNSSCLYLMNTLCKLLLK</sequence>
<name>A0A9P7AJB7_9AGAM</name>
<organism evidence="1 2">
    <name type="scientific">Suillus plorans</name>
    <dbReference type="NCBI Taxonomy" id="116603"/>
    <lineage>
        <taxon>Eukaryota</taxon>
        <taxon>Fungi</taxon>
        <taxon>Dikarya</taxon>
        <taxon>Basidiomycota</taxon>
        <taxon>Agaricomycotina</taxon>
        <taxon>Agaricomycetes</taxon>
        <taxon>Agaricomycetidae</taxon>
        <taxon>Boletales</taxon>
        <taxon>Suillineae</taxon>
        <taxon>Suillaceae</taxon>
        <taxon>Suillus</taxon>
    </lineage>
</organism>
<dbReference type="EMBL" id="JABBWE010000053">
    <property type="protein sequence ID" value="KAG1790051.1"/>
    <property type="molecule type" value="Genomic_DNA"/>
</dbReference>
<reference evidence="1" key="1">
    <citation type="journal article" date="2020" name="New Phytol.">
        <title>Comparative genomics reveals dynamic genome evolution in host specialist ectomycorrhizal fungi.</title>
        <authorList>
            <person name="Lofgren L.A."/>
            <person name="Nguyen N.H."/>
            <person name="Vilgalys R."/>
            <person name="Ruytinx J."/>
            <person name="Liao H.L."/>
            <person name="Branco S."/>
            <person name="Kuo A."/>
            <person name="LaButti K."/>
            <person name="Lipzen A."/>
            <person name="Andreopoulos W."/>
            <person name="Pangilinan J."/>
            <person name="Riley R."/>
            <person name="Hundley H."/>
            <person name="Na H."/>
            <person name="Barry K."/>
            <person name="Grigoriev I.V."/>
            <person name="Stajich J.E."/>
            <person name="Kennedy P.G."/>
        </authorList>
    </citation>
    <scope>NUCLEOTIDE SEQUENCE</scope>
    <source>
        <strain evidence="1">S12</strain>
    </source>
</reference>
<keyword evidence="2" id="KW-1185">Reference proteome</keyword>
<protein>
    <submittedName>
        <fullName evidence="1">Uncharacterized protein</fullName>
    </submittedName>
</protein>
<dbReference type="AlphaFoldDB" id="A0A9P7AJB7"/>
<evidence type="ECO:0000313" key="1">
    <source>
        <dbReference type="EMBL" id="KAG1790051.1"/>
    </source>
</evidence>